<dbReference type="AlphaFoldDB" id="A0A1M5IT59"/>
<organism evidence="2 3">
    <name type="scientific">Bradyrhizobium erythrophlei</name>
    <dbReference type="NCBI Taxonomy" id="1437360"/>
    <lineage>
        <taxon>Bacteria</taxon>
        <taxon>Pseudomonadati</taxon>
        <taxon>Pseudomonadota</taxon>
        <taxon>Alphaproteobacteria</taxon>
        <taxon>Hyphomicrobiales</taxon>
        <taxon>Nitrobacteraceae</taxon>
        <taxon>Bradyrhizobium</taxon>
    </lineage>
</organism>
<dbReference type="OrthoDB" id="4868247at2"/>
<dbReference type="Proteomes" id="UP000189796">
    <property type="component" value="Chromosome I"/>
</dbReference>
<sequence>MIKTSTTSLAELLAHIPKIVLFGVTALVQVALLTLMIIDRIQVLRDGTEVTLQTRPVDPRDLLRGDYVVLGYDISRLPAGSLLNQPTGTRNPMVFVKLAPNRDGLYEAVSVHADAVAVASPDVLIRGRVVSGATCGSRGRAFCDQLQVRYNLESYFVPEGEGRKLEQARNQRKLTVVAAILPSGRAAIKRLLVDGEPIYEEPWF</sequence>
<dbReference type="RefSeq" id="WP_079600362.1">
    <property type="nucleotide sequence ID" value="NZ_LT670817.1"/>
</dbReference>
<keyword evidence="1" id="KW-1133">Transmembrane helix</keyword>
<dbReference type="EMBL" id="LT670817">
    <property type="protein sequence ID" value="SHG31522.1"/>
    <property type="molecule type" value="Genomic_DNA"/>
</dbReference>
<proteinExistence type="predicted"/>
<keyword evidence="1" id="KW-0812">Transmembrane</keyword>
<gene>
    <name evidence="2" type="ORF">SAMN05443248_1120</name>
</gene>
<dbReference type="Pfam" id="PF14345">
    <property type="entry name" value="GDYXXLXY"/>
    <property type="match status" value="1"/>
</dbReference>
<evidence type="ECO:0000313" key="2">
    <source>
        <dbReference type="EMBL" id="SHG31522.1"/>
    </source>
</evidence>
<name>A0A1M5IT59_9BRAD</name>
<dbReference type="InterPro" id="IPR025833">
    <property type="entry name" value="GDYXXLXY"/>
</dbReference>
<accession>A0A1M5IT59</accession>
<reference evidence="2 3" key="1">
    <citation type="submission" date="2016-11" db="EMBL/GenBank/DDBJ databases">
        <authorList>
            <person name="Jaros S."/>
            <person name="Januszkiewicz K."/>
            <person name="Wedrychowicz H."/>
        </authorList>
    </citation>
    <scope>NUCLEOTIDE SEQUENCE [LARGE SCALE GENOMIC DNA]</scope>
    <source>
        <strain evidence="2 3">GAS138</strain>
    </source>
</reference>
<evidence type="ECO:0000256" key="1">
    <source>
        <dbReference type="SAM" id="Phobius"/>
    </source>
</evidence>
<keyword evidence="1" id="KW-0472">Membrane</keyword>
<evidence type="ECO:0000313" key="3">
    <source>
        <dbReference type="Proteomes" id="UP000189796"/>
    </source>
</evidence>
<protein>
    <submittedName>
        <fullName evidence="2">Uncharacterized membrane-anchored protein</fullName>
    </submittedName>
</protein>
<feature type="transmembrane region" description="Helical" evidence="1">
    <location>
        <begin position="19"/>
        <end position="38"/>
    </location>
</feature>